<organism evidence="2 3">
    <name type="scientific">Solirubrum puertoriconensis</name>
    <dbReference type="NCBI Taxonomy" id="1751427"/>
    <lineage>
        <taxon>Bacteria</taxon>
        <taxon>Pseudomonadati</taxon>
        <taxon>Bacteroidota</taxon>
        <taxon>Cytophagia</taxon>
        <taxon>Cytophagales</taxon>
    </lineage>
</organism>
<evidence type="ECO:0008006" key="4">
    <source>
        <dbReference type="Google" id="ProtNLM"/>
    </source>
</evidence>
<dbReference type="AlphaFoldDB" id="A0A9X0HI37"/>
<evidence type="ECO:0000313" key="3">
    <source>
        <dbReference type="Proteomes" id="UP000054223"/>
    </source>
</evidence>
<comment type="caution">
    <text evidence="2">The sequence shown here is derived from an EMBL/GenBank/DDBJ whole genome shotgun (WGS) entry which is preliminary data.</text>
</comment>
<evidence type="ECO:0000256" key="1">
    <source>
        <dbReference type="SAM" id="MobiDB-lite"/>
    </source>
</evidence>
<feature type="region of interest" description="Disordered" evidence="1">
    <location>
        <begin position="1"/>
        <end position="21"/>
    </location>
</feature>
<proteinExistence type="predicted"/>
<keyword evidence="3" id="KW-1185">Reference proteome</keyword>
<gene>
    <name evidence="2" type="ORF">ASU33_03030</name>
</gene>
<evidence type="ECO:0000313" key="2">
    <source>
        <dbReference type="EMBL" id="KUG06346.1"/>
    </source>
</evidence>
<dbReference type="Proteomes" id="UP000054223">
    <property type="component" value="Unassembled WGS sequence"/>
</dbReference>
<dbReference type="EMBL" id="LNAL01000008">
    <property type="protein sequence ID" value="KUG06346.1"/>
    <property type="molecule type" value="Genomic_DNA"/>
</dbReference>
<sequence length="77" mass="8039">MATSPVPTANSKPPTKAQFNGTDGYDRFDVGYVAGVGYQLSSGPTLGVRNNSGITRATGTARNSVFQLFVGYTFGSN</sequence>
<name>A0A9X0HI37_SOLP1</name>
<accession>A0A9X0HI37</accession>
<reference evidence="2 3" key="1">
    <citation type="submission" date="2015-11" db="EMBL/GenBank/DDBJ databases">
        <title>Solirubrum puertoriconensis gen. nov. an environmental bacteria isolated in Puerto Rico.</title>
        <authorList>
            <person name="Cuebas-Irizarry M.F."/>
            <person name="Montalvo-Rodriguez R."/>
        </authorList>
    </citation>
    <scope>NUCLEOTIDE SEQUENCE [LARGE SCALE GENOMIC DNA]</scope>
    <source>
        <strain evidence="2 3">MC1A</strain>
    </source>
</reference>
<protein>
    <recommendedName>
        <fullName evidence="4">Outer membrane protein beta-barrel domain-containing protein</fullName>
    </recommendedName>
</protein>